<sequence length="385" mass="40210">MTFLSRLATLGIAKETTQGTYVTPSVSIPFTKASFVDDIAQIKDESVRGNDTVLQGIYQGVWHSSWDIETWAYPDIAGHFLRAMIGPDTVTPGVSTTMSASSIVGATTISTAASIAANTYVQVDTAANLEYAKVTAVSGTGPYTLTVTGGTGTGLTLAHASGVTVVAQTTHSFKQNRTFSTVWPTYSITVNDGVETRGYPGCVASDVQIKIDPKGAVTLGTKLIGWPGATQSSWTYGASKVAPMLGWQWGMTNAGGSSTRGLSLDYNLKRATEPIHASMAQQGPREVFPGAIDVSGSYKAIYENQTDLNLYLNATQSPTTATVTQPIAAGGQSLTITTSQSGYTKGSVDLGGTYIQAAFDLAGINNATDTGALAATLLNFQSTAY</sequence>
<evidence type="ECO:0000313" key="1">
    <source>
        <dbReference type="EMBL" id="MFC3510998.1"/>
    </source>
</evidence>
<name>A0ABV7QHK7_9PSEU</name>
<dbReference type="RefSeq" id="WP_377869969.1">
    <property type="nucleotide sequence ID" value="NZ_JBHMAY010000017.1"/>
</dbReference>
<dbReference type="EMBL" id="JBHRWI010000016">
    <property type="protein sequence ID" value="MFC3510998.1"/>
    <property type="molecule type" value="Genomic_DNA"/>
</dbReference>
<protein>
    <submittedName>
        <fullName evidence="1">Phage tail tube protein</fullName>
    </submittedName>
</protein>
<comment type="caution">
    <text evidence="1">The sequence shown here is derived from an EMBL/GenBank/DDBJ whole genome shotgun (WGS) entry which is preliminary data.</text>
</comment>
<dbReference type="Pfam" id="PF18906">
    <property type="entry name" value="Phage_tube_2"/>
    <property type="match status" value="1"/>
</dbReference>
<keyword evidence="2" id="KW-1185">Reference proteome</keyword>
<gene>
    <name evidence="1" type="ORF">ACFORO_12550</name>
</gene>
<accession>A0ABV7QHK7</accession>
<dbReference type="InterPro" id="IPR044000">
    <property type="entry name" value="Phage_tube_2"/>
</dbReference>
<organism evidence="1 2">
    <name type="scientific">Amycolatopsis halotolerans</name>
    <dbReference type="NCBI Taxonomy" id="330083"/>
    <lineage>
        <taxon>Bacteria</taxon>
        <taxon>Bacillati</taxon>
        <taxon>Actinomycetota</taxon>
        <taxon>Actinomycetes</taxon>
        <taxon>Pseudonocardiales</taxon>
        <taxon>Pseudonocardiaceae</taxon>
        <taxon>Amycolatopsis</taxon>
    </lineage>
</organism>
<reference evidence="2" key="1">
    <citation type="journal article" date="2019" name="Int. J. Syst. Evol. Microbiol.">
        <title>The Global Catalogue of Microorganisms (GCM) 10K type strain sequencing project: providing services to taxonomists for standard genome sequencing and annotation.</title>
        <authorList>
            <consortium name="The Broad Institute Genomics Platform"/>
            <consortium name="The Broad Institute Genome Sequencing Center for Infectious Disease"/>
            <person name="Wu L."/>
            <person name="Ma J."/>
        </authorList>
    </citation>
    <scope>NUCLEOTIDE SEQUENCE [LARGE SCALE GENOMIC DNA]</scope>
    <source>
        <strain evidence="2">CGMCC 4.7682</strain>
    </source>
</reference>
<evidence type="ECO:0000313" key="2">
    <source>
        <dbReference type="Proteomes" id="UP001595764"/>
    </source>
</evidence>
<dbReference type="Proteomes" id="UP001595764">
    <property type="component" value="Unassembled WGS sequence"/>
</dbReference>
<proteinExistence type="predicted"/>